<reference evidence="10" key="2">
    <citation type="journal article" date="2021" name="Microbiome">
        <title>Successional dynamics and alternative stable states in a saline activated sludge microbial community over 9 years.</title>
        <authorList>
            <person name="Wang Y."/>
            <person name="Ye J."/>
            <person name="Ju F."/>
            <person name="Liu L."/>
            <person name="Boyd J.A."/>
            <person name="Deng Y."/>
            <person name="Parks D.H."/>
            <person name="Jiang X."/>
            <person name="Yin X."/>
            <person name="Woodcroft B.J."/>
            <person name="Tyson G.W."/>
            <person name="Hugenholtz P."/>
            <person name="Polz M.F."/>
            <person name="Zhang T."/>
        </authorList>
    </citation>
    <scope>NUCLEOTIDE SEQUENCE</scope>
    <source>
        <strain evidence="10">HKST-UBA80</strain>
    </source>
</reference>
<dbReference type="PANTHER" id="PTHR43394:SF1">
    <property type="entry name" value="ATP-BINDING CASSETTE SUB-FAMILY B MEMBER 10, MITOCHONDRIAL"/>
    <property type="match status" value="1"/>
</dbReference>
<evidence type="ECO:0000256" key="7">
    <source>
        <dbReference type="SAM" id="Phobius"/>
    </source>
</evidence>
<evidence type="ECO:0000256" key="4">
    <source>
        <dbReference type="ARBA" id="ARBA00022840"/>
    </source>
</evidence>
<accession>A0A955DZI5</accession>
<feature type="domain" description="ABC transporter" evidence="8">
    <location>
        <begin position="341"/>
        <end position="583"/>
    </location>
</feature>
<protein>
    <submittedName>
        <fullName evidence="10">ABC transporter ATP-binding protein</fullName>
    </submittedName>
</protein>
<sequence length="590" mass="66981">MKRFIKYSWQTNKKLYFIYSFITILLATVPIVISWVESRIIDQLTGYLQSENVVRVSTALLLLILSLVSVRVIKSLLDIVEGILNLKWFFVLGQKINFDFIRKASILDVAHFENNETHNLLNTSDENVNRALNLSANIVGFSYPIIGLLSSVVILASYKPSIILFALVAVLPAAIIDVAFGRKSYGIWGAEGAVRRDYYKSRWYLIDAQQLLEVRVNKLREFLLERVYGLYSSFEEKQTENEIKRTKYQVASSVLLFFFGLYTYLILVNSVISKEITLGEFTFYISMIGIFSGGLARLLSTFSSIYRSSLFVDGVFKVFDLENKIVPGERCLADNKIPPRIEFRNVDFFYPTSTEDNKVLVDFNLIIKPGEKVALVGVNGAGKTTIVKLLMRIYDVTGGEILIDNIPLKDLSLENWYSKIGALFQEFNFYHFDAKTNIATGDPSRMDDIDAVVEAAKKSGAHSFIKNYEYGYDQVLSTVFEKGIIPSAGQKQKIAVARTFFKDAPILILDEPTSAIDAKAEFEIFENIYTFSQNKTVITISHRFSTVRNADRILVLEKGKILEDGSHNELMLLEDGVYKKAFELQKRGYV</sequence>
<dbReference type="AlphaFoldDB" id="A0A955DZI5"/>
<name>A0A955DZI5_UNCKA</name>
<dbReference type="GO" id="GO:0005524">
    <property type="term" value="F:ATP binding"/>
    <property type="evidence" value="ECO:0007669"/>
    <property type="project" value="UniProtKB-KW"/>
</dbReference>
<feature type="transmembrane region" description="Helical" evidence="7">
    <location>
        <begin position="134"/>
        <end position="156"/>
    </location>
</feature>
<dbReference type="SMART" id="SM00382">
    <property type="entry name" value="AAA"/>
    <property type="match status" value="1"/>
</dbReference>
<dbReference type="InterPro" id="IPR036640">
    <property type="entry name" value="ABC1_TM_sf"/>
</dbReference>
<dbReference type="PROSITE" id="PS50893">
    <property type="entry name" value="ABC_TRANSPORTER_2"/>
    <property type="match status" value="1"/>
</dbReference>
<keyword evidence="3" id="KW-0547">Nucleotide-binding</keyword>
<evidence type="ECO:0000256" key="5">
    <source>
        <dbReference type="ARBA" id="ARBA00022989"/>
    </source>
</evidence>
<evidence type="ECO:0000256" key="6">
    <source>
        <dbReference type="ARBA" id="ARBA00023136"/>
    </source>
</evidence>
<proteinExistence type="predicted"/>
<dbReference type="SUPFAM" id="SSF52540">
    <property type="entry name" value="P-loop containing nucleoside triphosphate hydrolases"/>
    <property type="match status" value="1"/>
</dbReference>
<evidence type="ECO:0000259" key="9">
    <source>
        <dbReference type="PROSITE" id="PS50929"/>
    </source>
</evidence>
<feature type="transmembrane region" description="Helical" evidence="7">
    <location>
        <begin position="16"/>
        <end position="36"/>
    </location>
</feature>
<reference evidence="10" key="1">
    <citation type="submission" date="2020-04" db="EMBL/GenBank/DDBJ databases">
        <authorList>
            <person name="Zhang T."/>
        </authorList>
    </citation>
    <scope>NUCLEOTIDE SEQUENCE</scope>
    <source>
        <strain evidence="10">HKST-UBA80</strain>
    </source>
</reference>
<keyword evidence="4 10" id="KW-0067">ATP-binding</keyword>
<keyword evidence="5 7" id="KW-1133">Transmembrane helix</keyword>
<dbReference type="Gene3D" id="1.20.1560.10">
    <property type="entry name" value="ABC transporter type 1, transmembrane domain"/>
    <property type="match status" value="1"/>
</dbReference>
<dbReference type="Pfam" id="PF00005">
    <property type="entry name" value="ABC_tran"/>
    <property type="match status" value="1"/>
</dbReference>
<evidence type="ECO:0000313" key="10">
    <source>
        <dbReference type="EMBL" id="MCA9301837.1"/>
    </source>
</evidence>
<dbReference type="InterPro" id="IPR011527">
    <property type="entry name" value="ABC1_TM_dom"/>
</dbReference>
<keyword evidence="2 7" id="KW-0812">Transmembrane</keyword>
<feature type="transmembrane region" description="Helical" evidence="7">
    <location>
        <begin position="250"/>
        <end position="269"/>
    </location>
</feature>
<organism evidence="10 11">
    <name type="scientific">candidate division WWE3 bacterium</name>
    <dbReference type="NCBI Taxonomy" id="2053526"/>
    <lineage>
        <taxon>Bacteria</taxon>
        <taxon>Katanobacteria</taxon>
    </lineage>
</organism>
<dbReference type="EMBL" id="JAGQNY010000002">
    <property type="protein sequence ID" value="MCA9301837.1"/>
    <property type="molecule type" value="Genomic_DNA"/>
</dbReference>
<feature type="transmembrane region" description="Helical" evidence="7">
    <location>
        <begin position="281"/>
        <end position="299"/>
    </location>
</feature>
<dbReference type="Proteomes" id="UP000714817">
    <property type="component" value="Unassembled WGS sequence"/>
</dbReference>
<dbReference type="InterPro" id="IPR003439">
    <property type="entry name" value="ABC_transporter-like_ATP-bd"/>
</dbReference>
<dbReference type="InterPro" id="IPR039421">
    <property type="entry name" value="Type_1_exporter"/>
</dbReference>
<dbReference type="PROSITE" id="PS50929">
    <property type="entry name" value="ABC_TM1F"/>
    <property type="match status" value="1"/>
</dbReference>
<comment type="subcellular location">
    <subcellularLocation>
        <location evidence="1">Cell membrane</location>
        <topology evidence="1">Multi-pass membrane protein</topology>
    </subcellularLocation>
</comment>
<feature type="domain" description="ABC transmembrane type-1" evidence="9">
    <location>
        <begin position="17"/>
        <end position="307"/>
    </location>
</feature>
<feature type="transmembrane region" description="Helical" evidence="7">
    <location>
        <begin position="162"/>
        <end position="180"/>
    </location>
</feature>
<evidence type="ECO:0000256" key="3">
    <source>
        <dbReference type="ARBA" id="ARBA00022741"/>
    </source>
</evidence>
<dbReference type="GO" id="GO:0005886">
    <property type="term" value="C:plasma membrane"/>
    <property type="evidence" value="ECO:0007669"/>
    <property type="project" value="UniProtKB-SubCell"/>
</dbReference>
<dbReference type="Gene3D" id="3.40.50.300">
    <property type="entry name" value="P-loop containing nucleotide triphosphate hydrolases"/>
    <property type="match status" value="1"/>
</dbReference>
<dbReference type="GO" id="GO:0016887">
    <property type="term" value="F:ATP hydrolysis activity"/>
    <property type="evidence" value="ECO:0007669"/>
    <property type="project" value="InterPro"/>
</dbReference>
<keyword evidence="6 7" id="KW-0472">Membrane</keyword>
<dbReference type="SUPFAM" id="SSF90123">
    <property type="entry name" value="ABC transporter transmembrane region"/>
    <property type="match status" value="1"/>
</dbReference>
<evidence type="ECO:0000259" key="8">
    <source>
        <dbReference type="PROSITE" id="PS50893"/>
    </source>
</evidence>
<dbReference type="GO" id="GO:0015421">
    <property type="term" value="F:ABC-type oligopeptide transporter activity"/>
    <property type="evidence" value="ECO:0007669"/>
    <property type="project" value="TreeGrafter"/>
</dbReference>
<evidence type="ECO:0000313" key="11">
    <source>
        <dbReference type="Proteomes" id="UP000714817"/>
    </source>
</evidence>
<comment type="caution">
    <text evidence="10">The sequence shown here is derived from an EMBL/GenBank/DDBJ whole genome shotgun (WGS) entry which is preliminary data.</text>
</comment>
<dbReference type="InterPro" id="IPR027417">
    <property type="entry name" value="P-loop_NTPase"/>
</dbReference>
<feature type="transmembrane region" description="Helical" evidence="7">
    <location>
        <begin position="56"/>
        <end position="73"/>
    </location>
</feature>
<dbReference type="InterPro" id="IPR003593">
    <property type="entry name" value="AAA+_ATPase"/>
</dbReference>
<evidence type="ECO:0000256" key="2">
    <source>
        <dbReference type="ARBA" id="ARBA00022692"/>
    </source>
</evidence>
<dbReference type="PANTHER" id="PTHR43394">
    <property type="entry name" value="ATP-DEPENDENT PERMEASE MDL1, MITOCHONDRIAL"/>
    <property type="match status" value="1"/>
</dbReference>
<evidence type="ECO:0000256" key="1">
    <source>
        <dbReference type="ARBA" id="ARBA00004651"/>
    </source>
</evidence>
<gene>
    <name evidence="10" type="ORF">KDA10_00505</name>
</gene>